<feature type="domain" description="Bacterial Ig" evidence="2">
    <location>
        <begin position="535"/>
        <end position="615"/>
    </location>
</feature>
<feature type="domain" description="Bacterial Ig" evidence="2">
    <location>
        <begin position="783"/>
        <end position="864"/>
    </location>
</feature>
<feature type="compositionally biased region" description="Low complexity" evidence="1">
    <location>
        <begin position="543"/>
        <end position="552"/>
    </location>
</feature>
<evidence type="ECO:0000313" key="4">
    <source>
        <dbReference type="Proteomes" id="UP000030588"/>
    </source>
</evidence>
<name>A0A0A6VFZ8_9BACI</name>
<comment type="caution">
    <text evidence="3">The sequence shown here is derived from an EMBL/GenBank/DDBJ whole genome shotgun (WGS) entry which is preliminary data.</text>
</comment>
<reference evidence="3 4" key="1">
    <citation type="submission" date="2014-10" db="EMBL/GenBank/DDBJ databases">
        <title>Draft genome of phytase producing Bacillus ginsengihumi strain M2.11.</title>
        <authorList>
            <person name="Toymentseva A."/>
            <person name="Boulygina E.A."/>
            <person name="Kazakov S.V."/>
            <person name="Kayumov I."/>
            <person name="Suleimanova A.D."/>
            <person name="Mardanova A.M."/>
            <person name="Maria S.N."/>
            <person name="Sergey M.Y."/>
            <person name="Sharipova M.R."/>
        </authorList>
    </citation>
    <scope>NUCLEOTIDE SEQUENCE [LARGE SCALE GENOMIC DNA]</scope>
    <source>
        <strain evidence="3 4">M2.11</strain>
    </source>
</reference>
<dbReference type="NCBIfam" id="NF033510">
    <property type="entry name" value="Ca_tandemer"/>
    <property type="match status" value="5"/>
</dbReference>
<dbReference type="Gene3D" id="2.60.40.10">
    <property type="entry name" value="Immunoglobulins"/>
    <property type="match status" value="6"/>
</dbReference>
<dbReference type="InterPro" id="IPR041498">
    <property type="entry name" value="Big_6"/>
</dbReference>
<feature type="compositionally biased region" description="Low complexity" evidence="1">
    <location>
        <begin position="626"/>
        <end position="635"/>
    </location>
</feature>
<dbReference type="Pfam" id="PF17936">
    <property type="entry name" value="Big_6"/>
    <property type="match status" value="6"/>
</dbReference>
<evidence type="ECO:0000313" key="3">
    <source>
        <dbReference type="EMBL" id="KHD86338.1"/>
    </source>
</evidence>
<dbReference type="OrthoDB" id="1495777at2"/>
<feature type="domain" description="Bacterial Ig" evidence="2">
    <location>
        <begin position="867"/>
        <end position="939"/>
    </location>
</feature>
<dbReference type="AlphaFoldDB" id="A0A0A6VFZ8"/>
<evidence type="ECO:0000256" key="1">
    <source>
        <dbReference type="SAM" id="MobiDB-lite"/>
    </source>
</evidence>
<feature type="domain" description="Bacterial Ig" evidence="2">
    <location>
        <begin position="453"/>
        <end position="532"/>
    </location>
</feature>
<dbReference type="EMBL" id="JRUN01000007">
    <property type="protein sequence ID" value="KHD86338.1"/>
    <property type="molecule type" value="Genomic_DNA"/>
</dbReference>
<protein>
    <recommendedName>
        <fullName evidence="2">Bacterial Ig domain-containing protein</fullName>
    </recommendedName>
</protein>
<feature type="region of interest" description="Disordered" evidence="1">
    <location>
        <begin position="533"/>
        <end position="552"/>
    </location>
</feature>
<feature type="compositionally biased region" description="Polar residues" evidence="1">
    <location>
        <begin position="604"/>
        <end position="617"/>
    </location>
</feature>
<dbReference type="STRING" id="363870.NG54_03945"/>
<feature type="domain" description="Bacterial Ig" evidence="2">
    <location>
        <begin position="702"/>
        <end position="774"/>
    </location>
</feature>
<feature type="region of interest" description="Disordered" evidence="1">
    <location>
        <begin position="604"/>
        <end position="635"/>
    </location>
</feature>
<proteinExistence type="predicted"/>
<accession>A0A0A6VFZ8</accession>
<gene>
    <name evidence="3" type="ORF">NG54_03945</name>
</gene>
<evidence type="ECO:0000259" key="2">
    <source>
        <dbReference type="Pfam" id="PF17936"/>
    </source>
</evidence>
<sequence>MRVGTLNSIYDSYYSGVTYFKVSNPFYQGTSESSDSDYYELISNESTNTTNVENAGSFKINNDKYAFSKNLKKSAYKMDYVAPFDADKYKNQSLKKNEKSIKADYQIGDSKSFHVQNIETSEYSSINATLLYSGSHANVWVNNNDITSDEAALLGREFDNHIYTSDVDNFGTPSDVDHNGKVNILCYDIQDGFSGDGGYIAGYFSPMDLFNVENSNQSEIFYIDTYPLMGMGSSKDVSAAYSTLAHEFQHMINFNQKVLVQGIDQTDTWIDEGLSMAAEQIYTGAPLQDRIDYYNSDSDITNGHSLLYWDSYGDTLANYSLSYLFMQYLKDQCNQGDSIFKELINDPHSDYRAVEDLIHKYIDTNLTFGQFMTDFRAALVLKEQSGLYGFNGDSSFDSLNVKTYNGSSTYLKGGGAIVKTLNSKDDFTIPADKGQDVTYTLLEKNGESTITRPTKPTVYSVGDNENYVNGVADPNDIITVTANGTIIGTGYSNSQGSFNVYIPNQKAGTELHVYAEDASGNKSEEATVTVSDKTAPSAPKVNGVGDSDTTVTGTTEAGAKVTVKSGTTTLGTATADNNGAFQVTIAEQKAGTKLIVYAEDGSGNKSGETTVTVSDKTAPSAPKVNGVGDSDTTVTGTTEAGAKVTVKSGTTTLGTATADNNGAFKVTIAKQKAGTKLIVYAEDPSGNKSSSVTVTVVNKTVPAKPKVAAVNDNTTYVTGTAGAKAKIAIVRGSTTIGSGTADSKGAFKIKISKQKAGTILTIYAEDSSHNKSSVTINVLDKTAPSSPTVSTFGDNQTAITGKAEAGSKITIKSGKTTLGTATTSSKGTFSVKIKSKQKAGTTLTAYATDKAGNQSAGKSFKVVDKTAPGVPTVSKVTYKSTTIAGKAEKGSTVYVYNGSKYIGKATVDSKGNYKIKISKQKKGSSLKLYAKDKAGNKSKYCYTKVY</sequence>
<dbReference type="InterPro" id="IPR013783">
    <property type="entry name" value="Ig-like_fold"/>
</dbReference>
<dbReference type="Proteomes" id="UP000030588">
    <property type="component" value="Unassembled WGS sequence"/>
</dbReference>
<organism evidence="3 4">
    <name type="scientific">Heyndrickxia ginsengihumi</name>
    <dbReference type="NCBI Taxonomy" id="363870"/>
    <lineage>
        <taxon>Bacteria</taxon>
        <taxon>Bacillati</taxon>
        <taxon>Bacillota</taxon>
        <taxon>Bacilli</taxon>
        <taxon>Bacillales</taxon>
        <taxon>Bacillaceae</taxon>
        <taxon>Heyndrickxia</taxon>
    </lineage>
</organism>
<feature type="domain" description="Bacterial Ig" evidence="2">
    <location>
        <begin position="618"/>
        <end position="697"/>
    </location>
</feature>
<dbReference type="MEROPS" id="M30.001"/>